<dbReference type="AlphaFoldDB" id="A0A482XTF1"/>
<dbReference type="GO" id="GO:0005634">
    <property type="term" value="C:nucleus"/>
    <property type="evidence" value="ECO:0007669"/>
    <property type="project" value="TreeGrafter"/>
</dbReference>
<dbReference type="GO" id="GO:0000981">
    <property type="term" value="F:DNA-binding transcription factor activity, RNA polymerase II-specific"/>
    <property type="evidence" value="ECO:0007669"/>
    <property type="project" value="TreeGrafter"/>
</dbReference>
<evidence type="ECO:0000313" key="4">
    <source>
        <dbReference type="Proteomes" id="UP000291343"/>
    </source>
</evidence>
<keyword evidence="1" id="KW-0175">Coiled coil</keyword>
<evidence type="ECO:0000313" key="3">
    <source>
        <dbReference type="EMBL" id="RZF48201.1"/>
    </source>
</evidence>
<feature type="coiled-coil region" evidence="1">
    <location>
        <begin position="56"/>
        <end position="83"/>
    </location>
</feature>
<evidence type="ECO:0000256" key="2">
    <source>
        <dbReference type="SAM" id="MobiDB-lite"/>
    </source>
</evidence>
<feature type="compositionally biased region" description="Gly residues" evidence="2">
    <location>
        <begin position="147"/>
        <end position="167"/>
    </location>
</feature>
<reference evidence="3 4" key="1">
    <citation type="journal article" date="2017" name="Gigascience">
        <title>Genome sequence of the small brown planthopper, Laodelphax striatellus.</title>
        <authorList>
            <person name="Zhu J."/>
            <person name="Jiang F."/>
            <person name="Wang X."/>
            <person name="Yang P."/>
            <person name="Bao Y."/>
            <person name="Zhao W."/>
            <person name="Wang W."/>
            <person name="Lu H."/>
            <person name="Wang Q."/>
            <person name="Cui N."/>
            <person name="Li J."/>
            <person name="Chen X."/>
            <person name="Luo L."/>
            <person name="Yu J."/>
            <person name="Kang L."/>
            <person name="Cui F."/>
        </authorList>
    </citation>
    <scope>NUCLEOTIDE SEQUENCE [LARGE SCALE GENOMIC DNA]</scope>
    <source>
        <strain evidence="3">Lst14</strain>
    </source>
</reference>
<accession>A0A482XTF1</accession>
<sequence length="239" mass="24642">MAVSVSGLNRFMGGTETRITSRGSPARDCTLITWTDQHNYYSLPLPGAPLLYQKRLKKERKARRRLQDQLELEMKRRAQLEEALKASGAPPEALRILSDFLTPESTGSTTDQPAQTQSGGGGSSQTTGGSASGGGTATGGSTNSGANTGGGSGTGGGNGGGSAGGGSRVSQGSDSSDSPASYASQRPPGATPTSAPEDNKQQWNYSGLDLINSGAAFWQNYSESRAGYYKNSVLFSSAT</sequence>
<feature type="compositionally biased region" description="Polar residues" evidence="2">
    <location>
        <begin position="191"/>
        <end position="202"/>
    </location>
</feature>
<dbReference type="InParanoid" id="A0A482XTF1"/>
<dbReference type="PANTHER" id="PTHR12577:SF6">
    <property type="entry name" value="DACHSHUND, ISOFORM B"/>
    <property type="match status" value="1"/>
</dbReference>
<organism evidence="3 4">
    <name type="scientific">Laodelphax striatellus</name>
    <name type="common">Small brown planthopper</name>
    <name type="synonym">Delphax striatella</name>
    <dbReference type="NCBI Taxonomy" id="195883"/>
    <lineage>
        <taxon>Eukaryota</taxon>
        <taxon>Metazoa</taxon>
        <taxon>Ecdysozoa</taxon>
        <taxon>Arthropoda</taxon>
        <taxon>Hexapoda</taxon>
        <taxon>Insecta</taxon>
        <taxon>Pterygota</taxon>
        <taxon>Neoptera</taxon>
        <taxon>Paraneoptera</taxon>
        <taxon>Hemiptera</taxon>
        <taxon>Auchenorrhyncha</taxon>
        <taxon>Fulgoroidea</taxon>
        <taxon>Delphacidae</taxon>
        <taxon>Criomorphinae</taxon>
        <taxon>Laodelphax</taxon>
    </lineage>
</organism>
<dbReference type="OrthoDB" id="6436112at2759"/>
<dbReference type="InterPro" id="IPR052417">
    <property type="entry name" value="Dachshund_domain"/>
</dbReference>
<feature type="compositionally biased region" description="Polar residues" evidence="2">
    <location>
        <begin position="103"/>
        <end position="113"/>
    </location>
</feature>
<gene>
    <name evidence="3" type="ORF">LSTR_LSTR006168</name>
</gene>
<dbReference type="PANTHER" id="PTHR12577">
    <property type="entry name" value="DACHSHUND"/>
    <property type="match status" value="1"/>
</dbReference>
<evidence type="ECO:0000256" key="1">
    <source>
        <dbReference type="SAM" id="Coils"/>
    </source>
</evidence>
<dbReference type="SMR" id="A0A482XTF1"/>
<dbReference type="GO" id="GO:0005667">
    <property type="term" value="C:transcription regulator complex"/>
    <property type="evidence" value="ECO:0007669"/>
    <property type="project" value="TreeGrafter"/>
</dbReference>
<proteinExistence type="predicted"/>
<dbReference type="GO" id="GO:0000978">
    <property type="term" value="F:RNA polymerase II cis-regulatory region sequence-specific DNA binding"/>
    <property type="evidence" value="ECO:0007669"/>
    <property type="project" value="TreeGrafter"/>
</dbReference>
<dbReference type="EMBL" id="QKKF02002619">
    <property type="protein sequence ID" value="RZF48201.1"/>
    <property type="molecule type" value="Genomic_DNA"/>
</dbReference>
<dbReference type="Proteomes" id="UP000291343">
    <property type="component" value="Unassembled WGS sequence"/>
</dbReference>
<feature type="compositionally biased region" description="Low complexity" evidence="2">
    <location>
        <begin position="168"/>
        <end position="186"/>
    </location>
</feature>
<comment type="caution">
    <text evidence="3">The sequence shown here is derived from an EMBL/GenBank/DDBJ whole genome shotgun (WGS) entry which is preliminary data.</text>
</comment>
<protein>
    <submittedName>
        <fullName evidence="3">Uncharacterized protein</fullName>
    </submittedName>
</protein>
<name>A0A482XTF1_LAOST</name>
<feature type="region of interest" description="Disordered" evidence="2">
    <location>
        <begin position="102"/>
        <end position="202"/>
    </location>
</feature>
<keyword evidence="4" id="KW-1185">Reference proteome</keyword>